<organism evidence="1 2">
    <name type="scientific">Ruegeria spongiae</name>
    <dbReference type="NCBI Taxonomy" id="2942209"/>
    <lineage>
        <taxon>Bacteria</taxon>
        <taxon>Pseudomonadati</taxon>
        <taxon>Pseudomonadota</taxon>
        <taxon>Alphaproteobacteria</taxon>
        <taxon>Rhodobacterales</taxon>
        <taxon>Roseobacteraceae</taxon>
        <taxon>Ruegeria</taxon>
    </lineage>
</organism>
<evidence type="ECO:0000313" key="2">
    <source>
        <dbReference type="Proteomes" id="UP001203880"/>
    </source>
</evidence>
<keyword evidence="2" id="KW-1185">Reference proteome</keyword>
<proteinExistence type="predicted"/>
<reference evidence="1" key="1">
    <citation type="submission" date="2022-05" db="EMBL/GenBank/DDBJ databases">
        <authorList>
            <person name="Park J.-S."/>
        </authorList>
    </citation>
    <scope>NUCLEOTIDE SEQUENCE</scope>
    <source>
        <strain evidence="1">2012CJ41-6</strain>
    </source>
</reference>
<sequence>MPITVTQKEYARAVGVHADTVSRRLRDVQYTGGERNRQYHLAAVLPTLTARERGGDAVKHLFDVATTDDTIWVGDDVTLICQRFREALTPEESTRLFECEVSLTSALSSSLRSSELFRYIDVLRLKLPLHHGVLRYTMMGDPRELPNWPGFCVPWAICNTSHENLVEERIAA</sequence>
<name>A0ABT0Q2H1_9RHOB</name>
<protein>
    <submittedName>
        <fullName evidence="1">Uncharacterized protein</fullName>
    </submittedName>
</protein>
<gene>
    <name evidence="1" type="ORF">M3P21_08770</name>
</gene>
<dbReference type="Proteomes" id="UP001203880">
    <property type="component" value="Unassembled WGS sequence"/>
</dbReference>
<evidence type="ECO:0000313" key="1">
    <source>
        <dbReference type="EMBL" id="MCL6283622.1"/>
    </source>
</evidence>
<dbReference type="RefSeq" id="WP_249709002.1">
    <property type="nucleotide sequence ID" value="NZ_JAMFMB010000009.1"/>
</dbReference>
<dbReference type="EMBL" id="JAMFMB010000009">
    <property type="protein sequence ID" value="MCL6283622.1"/>
    <property type="molecule type" value="Genomic_DNA"/>
</dbReference>
<accession>A0ABT0Q2H1</accession>
<comment type="caution">
    <text evidence="1">The sequence shown here is derived from an EMBL/GenBank/DDBJ whole genome shotgun (WGS) entry which is preliminary data.</text>
</comment>